<keyword evidence="1" id="KW-0175">Coiled coil</keyword>
<evidence type="ECO:0000256" key="1">
    <source>
        <dbReference type="SAM" id="Coils"/>
    </source>
</evidence>
<reference evidence="3 4" key="1">
    <citation type="submission" date="2016-10" db="EMBL/GenBank/DDBJ databases">
        <authorList>
            <person name="de Groot N.N."/>
        </authorList>
    </citation>
    <scope>NUCLEOTIDE SEQUENCE [LARGE SCALE GENOMIC DNA]</scope>
    <source>
        <strain evidence="3 4">DSM 527</strain>
    </source>
</reference>
<dbReference type="AlphaFoldDB" id="A0A1G7J440"/>
<accession>A0A1G7J440</accession>
<feature type="chain" id="PRO_5011580218" evidence="2">
    <location>
        <begin position="20"/>
        <end position="304"/>
    </location>
</feature>
<evidence type="ECO:0000256" key="2">
    <source>
        <dbReference type="SAM" id="SignalP"/>
    </source>
</evidence>
<dbReference type="STRING" id="104663.SAMN04488121_1011093"/>
<sequence length="304" mass="32618">MKKMLSTLVLTILIVCARAQSPEKIYSLWGANLSTASWVKLGTLTASQGGVSSTIVVYAGQGYNGYNNQMGSVELFIRTSNGATVGPNGYGFGAYATRYGGTPDLFTRMKIVPNNTGATATAYDIYAYVSSYIGSGYYTVKGDGGWTPSMTVTTEPATAYEVPFLFKIQCDASLAGGALLAQVSTGNVGIGTGTPTEKLSVKGTVLAQKVKVSTAAANWPDYVFAADYKLPSILELEKFVKEHHHLPEVPSAKEVETNGLDLGETNKQLLKKLEELTLYIIELKKENIAQQAAIETLQKELPKK</sequence>
<feature type="signal peptide" evidence="2">
    <location>
        <begin position="1"/>
        <end position="19"/>
    </location>
</feature>
<proteinExistence type="predicted"/>
<protein>
    <submittedName>
        <fullName evidence="3">Uncharacterized protein</fullName>
    </submittedName>
</protein>
<organism evidence="3 4">
    <name type="scientific">Chitinophaga filiformis</name>
    <name type="common">Myxococcus filiformis</name>
    <name type="synonym">Flexibacter filiformis</name>
    <dbReference type="NCBI Taxonomy" id="104663"/>
    <lineage>
        <taxon>Bacteria</taxon>
        <taxon>Pseudomonadati</taxon>
        <taxon>Bacteroidota</taxon>
        <taxon>Chitinophagia</taxon>
        <taxon>Chitinophagales</taxon>
        <taxon>Chitinophagaceae</taxon>
        <taxon>Chitinophaga</taxon>
    </lineage>
</organism>
<feature type="coiled-coil region" evidence="1">
    <location>
        <begin position="266"/>
        <end position="300"/>
    </location>
</feature>
<gene>
    <name evidence="3" type="ORF">SAMN04488121_1011093</name>
</gene>
<keyword evidence="2" id="KW-0732">Signal</keyword>
<dbReference type="EMBL" id="FNBN01000001">
    <property type="protein sequence ID" value="SDF19628.1"/>
    <property type="molecule type" value="Genomic_DNA"/>
</dbReference>
<evidence type="ECO:0000313" key="3">
    <source>
        <dbReference type="EMBL" id="SDF19628.1"/>
    </source>
</evidence>
<dbReference type="RefSeq" id="WP_089829267.1">
    <property type="nucleotide sequence ID" value="NZ_FNBN01000001.1"/>
</dbReference>
<evidence type="ECO:0000313" key="4">
    <source>
        <dbReference type="Proteomes" id="UP000199045"/>
    </source>
</evidence>
<dbReference type="OrthoDB" id="743457at2"/>
<dbReference type="Proteomes" id="UP000199045">
    <property type="component" value="Unassembled WGS sequence"/>
</dbReference>
<name>A0A1G7J440_CHIFI</name>